<proteinExistence type="inferred from homology"/>
<comment type="caution">
    <text evidence="4">The sequence shown here is derived from an EMBL/GenBank/DDBJ whole genome shotgun (WGS) entry which is preliminary data.</text>
</comment>
<organism evidence="4 5">
    <name type="scientific">Brevibacterium otitidis</name>
    <dbReference type="NCBI Taxonomy" id="53364"/>
    <lineage>
        <taxon>Bacteria</taxon>
        <taxon>Bacillati</taxon>
        <taxon>Actinomycetota</taxon>
        <taxon>Actinomycetes</taxon>
        <taxon>Micrococcales</taxon>
        <taxon>Brevibacteriaceae</taxon>
        <taxon>Brevibacterium</taxon>
    </lineage>
</organism>
<name>A0ABV5X504_9MICO</name>
<evidence type="ECO:0000313" key="4">
    <source>
        <dbReference type="EMBL" id="MFB9777533.1"/>
    </source>
</evidence>
<dbReference type="SUPFAM" id="SSF51735">
    <property type="entry name" value="NAD(P)-binding Rossmann-fold domains"/>
    <property type="match status" value="1"/>
</dbReference>
<keyword evidence="2 4" id="KW-0560">Oxidoreductase</keyword>
<dbReference type="PRINTS" id="PR00080">
    <property type="entry name" value="SDRFAMILY"/>
</dbReference>
<dbReference type="PANTHER" id="PTHR44196:SF2">
    <property type="entry name" value="SHORT-CHAIN DEHYDROGENASE-RELATED"/>
    <property type="match status" value="1"/>
</dbReference>
<accession>A0ABV5X504</accession>
<dbReference type="PRINTS" id="PR00081">
    <property type="entry name" value="GDHRDH"/>
</dbReference>
<dbReference type="InterPro" id="IPR036291">
    <property type="entry name" value="NAD(P)-bd_dom_sf"/>
</dbReference>
<keyword evidence="5" id="KW-1185">Reference proteome</keyword>
<dbReference type="PANTHER" id="PTHR44196">
    <property type="entry name" value="DEHYDROGENASE/REDUCTASE SDR FAMILY MEMBER 7B"/>
    <property type="match status" value="1"/>
</dbReference>
<dbReference type="Gene3D" id="3.40.50.720">
    <property type="entry name" value="NAD(P)-binding Rossmann-like Domain"/>
    <property type="match status" value="1"/>
</dbReference>
<dbReference type="EMBL" id="JBHMAU010000121">
    <property type="protein sequence ID" value="MFB9777533.1"/>
    <property type="molecule type" value="Genomic_DNA"/>
</dbReference>
<sequence length="306" mass="32500">MRLCCGHGLDTQPDSRARCCRARDAGSGGADDLLTPAPAAAAPEAPVALITGATSGIGLAIAHELAADGYRLILVARDLERLDATAAMLRHRYRTVCEVLSCDLSRVDGDATIGGIRQVTDLIDSRRVDVVVNNAGYGLRTSLLRTDPTELAKLDTVLIRAVEDISWHAAHAMRARGRGGIVNIASMAAVTTMGTYAGAKSHVLIFTESLAAELAGTGVTATAVLPGFVRTEFHDRMAVDMSHLLALAWVDVDTVARQGLRDARAGKVVSVPGVQYKLAYAAAQVLPRPLIRFASNGFRFTRQSRC</sequence>
<protein>
    <submittedName>
        <fullName evidence="4">SDR family NAD(P)-dependent oxidoreductase</fullName>
        <ecNumber evidence="4">1.-.-.-</ecNumber>
    </submittedName>
</protein>
<evidence type="ECO:0000313" key="5">
    <source>
        <dbReference type="Proteomes" id="UP001589707"/>
    </source>
</evidence>
<reference evidence="4 5" key="1">
    <citation type="submission" date="2024-09" db="EMBL/GenBank/DDBJ databases">
        <authorList>
            <person name="Sun Q."/>
            <person name="Mori K."/>
        </authorList>
    </citation>
    <scope>NUCLEOTIDE SEQUENCE [LARGE SCALE GENOMIC DNA]</scope>
    <source>
        <strain evidence="4 5">JCM 11683</strain>
    </source>
</reference>
<gene>
    <name evidence="4" type="ORF">ACFFN1_14230</name>
</gene>
<evidence type="ECO:0000256" key="1">
    <source>
        <dbReference type="ARBA" id="ARBA00006484"/>
    </source>
</evidence>
<dbReference type="CDD" id="cd05233">
    <property type="entry name" value="SDR_c"/>
    <property type="match status" value="1"/>
</dbReference>
<evidence type="ECO:0000256" key="3">
    <source>
        <dbReference type="RuleBase" id="RU000363"/>
    </source>
</evidence>
<evidence type="ECO:0000256" key="2">
    <source>
        <dbReference type="ARBA" id="ARBA00023002"/>
    </source>
</evidence>
<dbReference type="InterPro" id="IPR002347">
    <property type="entry name" value="SDR_fam"/>
</dbReference>
<dbReference type="EC" id="1.-.-.-" evidence="4"/>
<dbReference type="Pfam" id="PF00106">
    <property type="entry name" value="adh_short"/>
    <property type="match status" value="1"/>
</dbReference>
<dbReference type="GO" id="GO:0016491">
    <property type="term" value="F:oxidoreductase activity"/>
    <property type="evidence" value="ECO:0007669"/>
    <property type="project" value="UniProtKB-KW"/>
</dbReference>
<dbReference type="PIRSF" id="PIRSF000126">
    <property type="entry name" value="11-beta-HSD1"/>
    <property type="match status" value="1"/>
</dbReference>
<dbReference type="Proteomes" id="UP001589707">
    <property type="component" value="Unassembled WGS sequence"/>
</dbReference>
<comment type="similarity">
    <text evidence="1 3">Belongs to the short-chain dehydrogenases/reductases (SDR) family.</text>
</comment>
<dbReference type="RefSeq" id="WP_376841508.1">
    <property type="nucleotide sequence ID" value="NZ_JBHMAU010000121.1"/>
</dbReference>